<evidence type="ECO:0000313" key="2">
    <source>
        <dbReference type="EnsemblPlants" id="KEH16715"/>
    </source>
</evidence>
<proteinExistence type="predicted"/>
<evidence type="ECO:0000313" key="1">
    <source>
        <dbReference type="EMBL" id="KEH16715.1"/>
    </source>
</evidence>
<dbReference type="HOGENOM" id="CLU_175063_1_0_1"/>
<organism evidence="1 3">
    <name type="scientific">Medicago truncatula</name>
    <name type="common">Barrel medic</name>
    <name type="synonym">Medicago tribuloides</name>
    <dbReference type="NCBI Taxonomy" id="3880"/>
    <lineage>
        <taxon>Eukaryota</taxon>
        <taxon>Viridiplantae</taxon>
        <taxon>Streptophyta</taxon>
        <taxon>Embryophyta</taxon>
        <taxon>Tracheophyta</taxon>
        <taxon>Spermatophyta</taxon>
        <taxon>Magnoliopsida</taxon>
        <taxon>eudicotyledons</taxon>
        <taxon>Gunneridae</taxon>
        <taxon>Pentapetalae</taxon>
        <taxon>rosids</taxon>
        <taxon>fabids</taxon>
        <taxon>Fabales</taxon>
        <taxon>Fabaceae</taxon>
        <taxon>Papilionoideae</taxon>
        <taxon>50 kb inversion clade</taxon>
        <taxon>NPAAA clade</taxon>
        <taxon>Hologalegina</taxon>
        <taxon>IRL clade</taxon>
        <taxon>Trifolieae</taxon>
        <taxon>Medicago</taxon>
    </lineage>
</organism>
<reference evidence="1 3" key="2">
    <citation type="journal article" date="2014" name="BMC Genomics">
        <title>An improved genome release (version Mt4.0) for the model legume Medicago truncatula.</title>
        <authorList>
            <person name="Tang H."/>
            <person name="Krishnakumar V."/>
            <person name="Bidwell S."/>
            <person name="Rosen B."/>
            <person name="Chan A."/>
            <person name="Zhou S."/>
            <person name="Gentzbittel L."/>
            <person name="Childs K.L."/>
            <person name="Yandell M."/>
            <person name="Gundlach H."/>
            <person name="Mayer K.F."/>
            <person name="Schwartz D.C."/>
            <person name="Town C.D."/>
        </authorList>
    </citation>
    <scope>GENOME REANNOTATION</scope>
    <source>
        <strain evidence="1">A17</strain>
        <strain evidence="2 3">cv. Jemalong A17</strain>
    </source>
</reference>
<reference evidence="2" key="3">
    <citation type="submission" date="2015-06" db="UniProtKB">
        <authorList>
            <consortium name="EnsemblPlants"/>
        </authorList>
    </citation>
    <scope>IDENTIFICATION</scope>
    <source>
        <strain evidence="2">cv. Jemalong A17</strain>
    </source>
</reference>
<dbReference type="Proteomes" id="UP000002051">
    <property type="component" value="Unassembled WGS sequence"/>
</dbReference>
<accession>A0A072TT34</accession>
<dbReference type="EMBL" id="KL402833">
    <property type="protein sequence ID" value="KEH16715.1"/>
    <property type="molecule type" value="Genomic_DNA"/>
</dbReference>
<dbReference type="AlphaFoldDB" id="A0A072TT34"/>
<dbReference type="EnsemblPlants" id="KEH16715">
    <property type="protein sequence ID" value="KEH16715"/>
    <property type="gene ID" value="MTR_0108s0020"/>
</dbReference>
<keyword evidence="3" id="KW-1185">Reference proteome</keyword>
<protein>
    <submittedName>
        <fullName evidence="1 2">Uncharacterized protein</fullName>
    </submittedName>
</protein>
<name>A0A072TT34_MEDTR</name>
<gene>
    <name evidence="1" type="ORF">MTR_0108s0020</name>
</gene>
<reference evidence="1 3" key="1">
    <citation type="journal article" date="2011" name="Nature">
        <title>The Medicago genome provides insight into the evolution of rhizobial symbioses.</title>
        <authorList>
            <person name="Young N.D."/>
            <person name="Debelle F."/>
            <person name="Oldroyd G.E."/>
            <person name="Geurts R."/>
            <person name="Cannon S.B."/>
            <person name="Udvardi M.K."/>
            <person name="Benedito V.A."/>
            <person name="Mayer K.F."/>
            <person name="Gouzy J."/>
            <person name="Schoof H."/>
            <person name="Van de Peer Y."/>
            <person name="Proost S."/>
            <person name="Cook D.R."/>
            <person name="Meyers B.C."/>
            <person name="Spannagl M."/>
            <person name="Cheung F."/>
            <person name="De Mita S."/>
            <person name="Krishnakumar V."/>
            <person name="Gundlach H."/>
            <person name="Zhou S."/>
            <person name="Mudge J."/>
            <person name="Bharti A.K."/>
            <person name="Murray J.D."/>
            <person name="Naoumkina M.A."/>
            <person name="Rosen B."/>
            <person name="Silverstein K.A."/>
            <person name="Tang H."/>
            <person name="Rombauts S."/>
            <person name="Zhao P.X."/>
            <person name="Zhou P."/>
            <person name="Barbe V."/>
            <person name="Bardou P."/>
            <person name="Bechner M."/>
            <person name="Bellec A."/>
            <person name="Berger A."/>
            <person name="Berges H."/>
            <person name="Bidwell S."/>
            <person name="Bisseling T."/>
            <person name="Choisne N."/>
            <person name="Couloux A."/>
            <person name="Denny R."/>
            <person name="Deshpande S."/>
            <person name="Dai X."/>
            <person name="Doyle J.J."/>
            <person name="Dudez A.M."/>
            <person name="Farmer A.D."/>
            <person name="Fouteau S."/>
            <person name="Franken C."/>
            <person name="Gibelin C."/>
            <person name="Gish J."/>
            <person name="Goldstein S."/>
            <person name="Gonzalez A.J."/>
            <person name="Green P.J."/>
            <person name="Hallab A."/>
            <person name="Hartog M."/>
            <person name="Hua A."/>
            <person name="Humphray S.J."/>
            <person name="Jeong D.H."/>
            <person name="Jing Y."/>
            <person name="Jocker A."/>
            <person name="Kenton S.M."/>
            <person name="Kim D.J."/>
            <person name="Klee K."/>
            <person name="Lai H."/>
            <person name="Lang C."/>
            <person name="Lin S."/>
            <person name="Macmil S.L."/>
            <person name="Magdelenat G."/>
            <person name="Matthews L."/>
            <person name="McCorrison J."/>
            <person name="Monaghan E.L."/>
            <person name="Mun J.H."/>
            <person name="Najar F.Z."/>
            <person name="Nicholson C."/>
            <person name="Noirot C."/>
            <person name="O'Bleness M."/>
            <person name="Paule C.R."/>
            <person name="Poulain J."/>
            <person name="Prion F."/>
            <person name="Qin B."/>
            <person name="Qu C."/>
            <person name="Retzel E.F."/>
            <person name="Riddle C."/>
            <person name="Sallet E."/>
            <person name="Samain S."/>
            <person name="Samson N."/>
            <person name="Sanders I."/>
            <person name="Saurat O."/>
            <person name="Scarpelli C."/>
            <person name="Schiex T."/>
            <person name="Segurens B."/>
            <person name="Severin A.J."/>
            <person name="Sherrier D.J."/>
            <person name="Shi R."/>
            <person name="Sims S."/>
            <person name="Singer S.R."/>
            <person name="Sinharoy S."/>
            <person name="Sterck L."/>
            <person name="Viollet A."/>
            <person name="Wang B.B."/>
            <person name="Wang K."/>
            <person name="Wang M."/>
            <person name="Wang X."/>
            <person name="Warfsmann J."/>
            <person name="Weissenbach J."/>
            <person name="White D.D."/>
            <person name="White J.D."/>
            <person name="Wiley G.B."/>
            <person name="Wincker P."/>
            <person name="Xing Y."/>
            <person name="Yang L."/>
            <person name="Yao Z."/>
            <person name="Ying F."/>
            <person name="Zhai J."/>
            <person name="Zhou L."/>
            <person name="Zuber A."/>
            <person name="Denarie J."/>
            <person name="Dixon R.A."/>
            <person name="May G.D."/>
            <person name="Schwartz D.C."/>
            <person name="Rogers J."/>
            <person name="Quetier F."/>
            <person name="Town C.D."/>
            <person name="Roe B.A."/>
        </authorList>
    </citation>
    <scope>NUCLEOTIDE SEQUENCE [LARGE SCALE GENOMIC DNA]</scope>
    <source>
        <strain evidence="1">A17</strain>
        <strain evidence="2 3">cv. Jemalong A17</strain>
    </source>
</reference>
<evidence type="ECO:0000313" key="3">
    <source>
        <dbReference type="Proteomes" id="UP000002051"/>
    </source>
</evidence>
<sequence>MRQQRHQLYNATTTTSSRQCNYNNLIMHVVPTRASSPQHIEHKYTQRASNPKLIEQIGSQGIKPPTYRQIGSQGIKPSTLMSMHGLSNQQLKQLAT</sequence>